<gene>
    <name evidence="2" type="primary">speG</name>
    <name evidence="2" type="ORF">JL106_01585</name>
</gene>
<feature type="domain" description="N-acetyltransferase" evidence="1">
    <location>
        <begin position="8"/>
        <end position="173"/>
    </location>
</feature>
<dbReference type="InterPro" id="IPR000182">
    <property type="entry name" value="GNAT_dom"/>
</dbReference>
<dbReference type="InterPro" id="IPR016181">
    <property type="entry name" value="Acyl_CoA_acyltransferase"/>
</dbReference>
<dbReference type="Gene3D" id="3.40.630.30">
    <property type="match status" value="1"/>
</dbReference>
<proteinExistence type="predicted"/>
<evidence type="ECO:0000313" key="2">
    <source>
        <dbReference type="EMBL" id="MBM9465969.1"/>
    </source>
</evidence>
<dbReference type="EC" id="2.3.1.57" evidence="2"/>
<protein>
    <submittedName>
        <fullName evidence="2">Spermidine N1-acetyltransferase</fullName>
        <ecNumber evidence="2">2.3.1.57</ecNumber>
    </submittedName>
</protein>
<dbReference type="RefSeq" id="WP_205258928.1">
    <property type="nucleotide sequence ID" value="NZ_JAERWK010000003.1"/>
</dbReference>
<name>A0A939C0F1_9ACTN</name>
<dbReference type="AlphaFoldDB" id="A0A939C0F1"/>
<dbReference type="PANTHER" id="PTHR43415">
    <property type="entry name" value="SPERMIDINE N(1)-ACETYLTRANSFERASE"/>
    <property type="match status" value="1"/>
</dbReference>
<dbReference type="Pfam" id="PF13302">
    <property type="entry name" value="Acetyltransf_3"/>
    <property type="match status" value="1"/>
</dbReference>
<reference evidence="2" key="1">
    <citation type="submission" date="2021-01" db="EMBL/GenBank/DDBJ databases">
        <title>YIM 132084 draft genome.</title>
        <authorList>
            <person name="An D."/>
        </authorList>
    </citation>
    <scope>NUCLEOTIDE SEQUENCE</scope>
    <source>
        <strain evidence="2">YIM 132084</strain>
    </source>
</reference>
<evidence type="ECO:0000313" key="3">
    <source>
        <dbReference type="Proteomes" id="UP000663792"/>
    </source>
</evidence>
<organism evidence="2 3">
    <name type="scientific">Nakamurella leprariae</name>
    <dbReference type="NCBI Taxonomy" id="2803911"/>
    <lineage>
        <taxon>Bacteria</taxon>
        <taxon>Bacillati</taxon>
        <taxon>Actinomycetota</taxon>
        <taxon>Actinomycetes</taxon>
        <taxon>Nakamurellales</taxon>
        <taxon>Nakamurellaceae</taxon>
        <taxon>Nakamurella</taxon>
    </lineage>
</organism>
<keyword evidence="2" id="KW-0012">Acyltransferase</keyword>
<dbReference type="SUPFAM" id="SSF55729">
    <property type="entry name" value="Acyl-CoA N-acyltransferases (Nat)"/>
    <property type="match status" value="1"/>
</dbReference>
<accession>A0A939C0F1</accession>
<evidence type="ECO:0000259" key="1">
    <source>
        <dbReference type="PROSITE" id="PS51186"/>
    </source>
</evidence>
<sequence>MKNGPVAIRLRALERDDLPFVHGLTNDSKIMSYWFDEPFEALVELQDIYDRHVHDVRERRFIIERVNDDQTRSRVGIVELVDIDHIHRNTEFQIIVDPAWQGRGFAKLATELALDYAFAVLNLHKVYLIVDVANLGAIHIYEQAGFSVEGTLREEFFADGRYRDALRMGLLQGDYLARRNPDL</sequence>
<keyword evidence="3" id="KW-1185">Reference proteome</keyword>
<dbReference type="NCBIfam" id="NF011709">
    <property type="entry name" value="PRK15130.1"/>
    <property type="match status" value="1"/>
</dbReference>
<comment type="caution">
    <text evidence="2">The sequence shown here is derived from an EMBL/GenBank/DDBJ whole genome shotgun (WGS) entry which is preliminary data.</text>
</comment>
<dbReference type="PANTHER" id="PTHR43415:SF6">
    <property type="entry name" value="SPERMIDINE N(1)-ACETYLTRANSFERASE"/>
    <property type="match status" value="1"/>
</dbReference>
<keyword evidence="2" id="KW-0808">Transferase</keyword>
<dbReference type="EMBL" id="JAERWK010000003">
    <property type="protein sequence ID" value="MBM9465969.1"/>
    <property type="molecule type" value="Genomic_DNA"/>
</dbReference>
<dbReference type="PROSITE" id="PS51186">
    <property type="entry name" value="GNAT"/>
    <property type="match status" value="1"/>
</dbReference>
<dbReference type="Proteomes" id="UP000663792">
    <property type="component" value="Unassembled WGS sequence"/>
</dbReference>
<dbReference type="GO" id="GO:0004145">
    <property type="term" value="F:diamine N-acetyltransferase activity"/>
    <property type="evidence" value="ECO:0007669"/>
    <property type="project" value="UniProtKB-EC"/>
</dbReference>